<dbReference type="InterPro" id="IPR003593">
    <property type="entry name" value="AAA+_ATPase"/>
</dbReference>
<feature type="transmembrane region" description="Helical" evidence="12">
    <location>
        <begin position="251"/>
        <end position="274"/>
    </location>
</feature>
<dbReference type="AlphaFoldDB" id="A0AAW2T0C7"/>
<feature type="transmembrane region" description="Helical" evidence="12">
    <location>
        <begin position="28"/>
        <end position="52"/>
    </location>
</feature>
<dbReference type="SUPFAM" id="SSF90123">
    <property type="entry name" value="ABC transporter transmembrane region"/>
    <property type="match status" value="2"/>
</dbReference>
<dbReference type="CDD" id="cd03249">
    <property type="entry name" value="ABC_MTABC3_MDL1_MDL2"/>
    <property type="match status" value="2"/>
</dbReference>
<evidence type="ECO:0000256" key="10">
    <source>
        <dbReference type="ARBA" id="ARBA00023180"/>
    </source>
</evidence>
<dbReference type="PROSITE" id="PS50893">
    <property type="entry name" value="ABC_TRANSPORTER_2"/>
    <property type="match status" value="2"/>
</dbReference>
<dbReference type="GO" id="GO:0140359">
    <property type="term" value="F:ABC-type transporter activity"/>
    <property type="evidence" value="ECO:0007669"/>
    <property type="project" value="InterPro"/>
</dbReference>
<dbReference type="InterPro" id="IPR003439">
    <property type="entry name" value="ABC_transporter-like_ATP-bd"/>
</dbReference>
<accession>A0AAW2T0C7</accession>
<evidence type="ECO:0000259" key="14">
    <source>
        <dbReference type="PROSITE" id="PS50929"/>
    </source>
</evidence>
<dbReference type="Gene3D" id="1.20.1560.10">
    <property type="entry name" value="ABC transporter type 1, transmembrane domain"/>
    <property type="match status" value="2"/>
</dbReference>
<dbReference type="GO" id="GO:0005524">
    <property type="term" value="F:ATP binding"/>
    <property type="evidence" value="ECO:0007669"/>
    <property type="project" value="UniProtKB-KW"/>
</dbReference>
<dbReference type="PANTHER" id="PTHR24222:SF50">
    <property type="entry name" value="ABC TRANSPORTER B FAMILY MEMBER 9-LIKE ISOFORM X2"/>
    <property type="match status" value="1"/>
</dbReference>
<dbReference type="FunFam" id="3.40.50.300:FF:000066">
    <property type="entry name" value="ABC transporter B family member 1"/>
    <property type="match status" value="2"/>
</dbReference>
<dbReference type="Gene3D" id="3.40.50.300">
    <property type="entry name" value="P-loop containing nucleotide triphosphate hydrolases"/>
    <property type="match status" value="2"/>
</dbReference>
<dbReference type="Pfam" id="PF00664">
    <property type="entry name" value="ABC_membrane"/>
    <property type="match status" value="2"/>
</dbReference>
<dbReference type="PROSITE" id="PS00211">
    <property type="entry name" value="ABC_TRANSPORTER_1"/>
    <property type="match status" value="2"/>
</dbReference>
<evidence type="ECO:0000256" key="2">
    <source>
        <dbReference type="ARBA" id="ARBA00007577"/>
    </source>
</evidence>
<evidence type="ECO:0000313" key="15">
    <source>
        <dbReference type="EMBL" id="KAL0398391.1"/>
    </source>
</evidence>
<dbReference type="PROSITE" id="PS50929">
    <property type="entry name" value="ABC_TM1F"/>
    <property type="match status" value="2"/>
</dbReference>
<feature type="domain" description="ABC transmembrane type-1" evidence="14">
    <location>
        <begin position="710"/>
        <end position="994"/>
    </location>
</feature>
<evidence type="ECO:0000256" key="9">
    <source>
        <dbReference type="ARBA" id="ARBA00023136"/>
    </source>
</evidence>
<dbReference type="GO" id="GO:0010328">
    <property type="term" value="F:auxin influx transmembrane transporter activity"/>
    <property type="evidence" value="ECO:0007669"/>
    <property type="project" value="UniProtKB-ARBA"/>
</dbReference>
<feature type="domain" description="ABC transporter" evidence="13">
    <location>
        <begin position="350"/>
        <end position="586"/>
    </location>
</feature>
<dbReference type="FunFam" id="1.20.1560.10:FF:000025">
    <property type="entry name" value="ABC transporter B family member 9"/>
    <property type="match status" value="1"/>
</dbReference>
<evidence type="ECO:0000256" key="11">
    <source>
        <dbReference type="SAM" id="MobiDB-lite"/>
    </source>
</evidence>
<feature type="transmembrane region" description="Helical" evidence="12">
    <location>
        <begin position="176"/>
        <end position="193"/>
    </location>
</feature>
<keyword evidence="7" id="KW-0067">ATP-binding</keyword>
<evidence type="ECO:0000256" key="1">
    <source>
        <dbReference type="ARBA" id="ARBA00004651"/>
    </source>
</evidence>
<dbReference type="SMART" id="SM00382">
    <property type="entry name" value="AAA"/>
    <property type="match status" value="2"/>
</dbReference>
<keyword evidence="3" id="KW-0813">Transport</keyword>
<evidence type="ECO:0000256" key="7">
    <source>
        <dbReference type="ARBA" id="ARBA00022840"/>
    </source>
</evidence>
<comment type="subcellular location">
    <subcellularLocation>
        <location evidence="1">Cell membrane</location>
        <topology evidence="1">Multi-pass membrane protein</topology>
    </subcellularLocation>
</comment>
<protein>
    <submittedName>
        <fullName evidence="15">ABC transporter B family member 9</fullName>
    </submittedName>
</protein>
<evidence type="ECO:0000256" key="12">
    <source>
        <dbReference type="SAM" id="Phobius"/>
    </source>
</evidence>
<reference evidence="15" key="1">
    <citation type="submission" date="2020-06" db="EMBL/GenBank/DDBJ databases">
        <authorList>
            <person name="Li T."/>
            <person name="Hu X."/>
            <person name="Zhang T."/>
            <person name="Song X."/>
            <person name="Zhang H."/>
            <person name="Dai N."/>
            <person name="Sheng W."/>
            <person name="Hou X."/>
            <person name="Wei L."/>
        </authorList>
    </citation>
    <scope>NUCLEOTIDE SEQUENCE</scope>
    <source>
        <strain evidence="15">G02</strain>
        <tissue evidence="15">Leaf</tissue>
    </source>
</reference>
<dbReference type="FunFam" id="1.20.1560.10:FF:000009">
    <property type="entry name" value="ABC transporter B family member 1"/>
    <property type="match status" value="1"/>
</dbReference>
<feature type="transmembrane region" description="Helical" evidence="12">
    <location>
        <begin position="706"/>
        <end position="738"/>
    </location>
</feature>
<feature type="transmembrane region" description="Helical" evidence="12">
    <location>
        <begin position="750"/>
        <end position="773"/>
    </location>
</feature>
<dbReference type="InterPro" id="IPR039421">
    <property type="entry name" value="Type_1_exporter"/>
</dbReference>
<dbReference type="CDD" id="cd18578">
    <property type="entry name" value="ABC_6TM_Pgp_ABCB1_D2_like"/>
    <property type="match status" value="1"/>
</dbReference>
<evidence type="ECO:0000256" key="3">
    <source>
        <dbReference type="ARBA" id="ARBA00022448"/>
    </source>
</evidence>
<feature type="domain" description="ABC transmembrane type-1" evidence="14">
    <location>
        <begin position="32"/>
        <end position="315"/>
    </location>
</feature>
<dbReference type="GO" id="GO:0010329">
    <property type="term" value="F:auxin efflux transmembrane transporter activity"/>
    <property type="evidence" value="ECO:0007669"/>
    <property type="project" value="UniProtKB-ARBA"/>
</dbReference>
<sequence>MELRRAKKKNQKVGLYKLLFSYADRRDVVLMIIGSIGAIANGASQPISTLAFSQLVNSLGNPSQTQLLHQVALKILFVAIGGGVAGFLQVCCWMVAGERQSSQIRALYLKALLQQEIAFFDTKITTGEVMSSIFGDTILIHEAMGEKVGKFIEFASTFISGFVIAFARGWFLSTVLLSWVLVIVIIGGFLALLTSKISASGQVAYAEAGNVVDQTLGAIRTVASFSGEREAIEKYNKKLQIAYKATARQGLATGVGLGLMLFTSFASYGFAFWYGSRLIIDQGYNGGDVVNVILAIMVAGSSMAQMSPCLNSFSAGQAAAYKMFEAISRQPLIDPSDTSGIVLENLEGEIELQDVYFRYPSRPNVQIFSGLSLHVQKGKTLALVGHSGSGKSTVISLLERFYDPDAGRVMIDGIDLNKYQLRWIREKMGLVSQEPVLFSTTVKENILYGKPDATDEEIRSAVELANCAEFIDKLCNGLDTMVGENGAQLSGGQKQRIAIARAILKNPRILLLDEATSALDAASERNVQLALEKVMPDRTTIVVAHRLSTIKNAHLIAVLRAGRLVEQGNINQNSDLFTSLGANLLELSSKLILGTHNDLIQNHDGAYHQLLCMQEGAAQTGKKSGKDAAKIDPSIKTDDSVMSSGRTLSGRSSTSRKSLSNQLSSVFIFSDETTAKENAVERSQTDVKNNRNLSIKRLACLNKPELPALVIGSIAAGVHGVAFPVFGLLMATAFGIFFETPKELETDSRFWALMFVVVGAVVVMAAPVQNYMFGVAGGKLVQRIRSLLFENVVHQEISWFDDPANSSGAVASRLSSDASTVRNLVGDTLALAIQNIATTVAGLLIAFMTNWKLALTIVVVVPLMLIEGYFRMKLSKEGTNKVIFEEASQVANDAIRGIRTIASLSAEHKVMEMYQSKSKAPMQQGVWLGIVGGAGLGFANFVLFSIYAFSFYVGAVLTNQGQANFSEVFKVFFAFQISSIGIAQSSSLLTDFNKFKESAASIFEILDRKSQIDSSSQDGLTLDTLKGDIEFQHVSFKYATRPDTQIFQDLSLSISSGKTTALVGQSGSGKSTVISLLQRFYDPDCGNIYLDDIEIRQFNLSWLRRQMGLVSQEPILFNETIRDNITYGSQGDVTEEEIIIAAKAAHAHNFISSLPDGYDTYVGEKGIHLSGGQKQRIAIARVILKDPKILLLDEATSSLDAESERMVMDALDRVRINRTTVIVAHRLSTVRDADTIAVVKDGVVAEEGRHDVLMGIGGGIYANLVMLNTSST</sequence>
<dbReference type="Pfam" id="PF00005">
    <property type="entry name" value="ABC_tran"/>
    <property type="match status" value="2"/>
</dbReference>
<feature type="domain" description="ABC transporter" evidence="13">
    <location>
        <begin position="1029"/>
        <end position="1266"/>
    </location>
</feature>
<feature type="compositionally biased region" description="Basic and acidic residues" evidence="11">
    <location>
        <begin position="624"/>
        <end position="639"/>
    </location>
</feature>
<comment type="caution">
    <text evidence="15">The sequence shown here is derived from an EMBL/GenBank/DDBJ whole genome shotgun (WGS) entry which is preliminary data.</text>
</comment>
<dbReference type="InterPro" id="IPR027417">
    <property type="entry name" value="P-loop_NTPase"/>
</dbReference>
<feature type="transmembrane region" description="Helical" evidence="12">
    <location>
        <begin position="853"/>
        <end position="870"/>
    </location>
</feature>
<keyword evidence="8 12" id="KW-1133">Transmembrane helix</keyword>
<dbReference type="InterPro" id="IPR017871">
    <property type="entry name" value="ABC_transporter-like_CS"/>
</dbReference>
<evidence type="ECO:0000256" key="6">
    <source>
        <dbReference type="ARBA" id="ARBA00022741"/>
    </source>
</evidence>
<organism evidence="15">
    <name type="scientific">Sesamum radiatum</name>
    <name type="common">Black benniseed</name>
    <dbReference type="NCBI Taxonomy" id="300843"/>
    <lineage>
        <taxon>Eukaryota</taxon>
        <taxon>Viridiplantae</taxon>
        <taxon>Streptophyta</taxon>
        <taxon>Embryophyta</taxon>
        <taxon>Tracheophyta</taxon>
        <taxon>Spermatophyta</taxon>
        <taxon>Magnoliopsida</taxon>
        <taxon>eudicotyledons</taxon>
        <taxon>Gunneridae</taxon>
        <taxon>Pentapetalae</taxon>
        <taxon>asterids</taxon>
        <taxon>lamiids</taxon>
        <taxon>Lamiales</taxon>
        <taxon>Pedaliaceae</taxon>
        <taxon>Sesamum</taxon>
    </lineage>
</organism>
<dbReference type="GO" id="GO:0016887">
    <property type="term" value="F:ATP hydrolysis activity"/>
    <property type="evidence" value="ECO:0007669"/>
    <property type="project" value="InterPro"/>
</dbReference>
<keyword evidence="4 12" id="KW-0812">Transmembrane</keyword>
<dbReference type="CDD" id="cd18577">
    <property type="entry name" value="ABC_6TM_Pgp_ABCB1_D1_like"/>
    <property type="match status" value="1"/>
</dbReference>
<feature type="transmembrane region" description="Helical" evidence="12">
    <location>
        <begin position="72"/>
        <end position="96"/>
    </location>
</feature>
<keyword evidence="5" id="KW-0677">Repeat</keyword>
<feature type="transmembrane region" description="Helical" evidence="12">
    <location>
        <begin position="926"/>
        <end position="949"/>
    </location>
</feature>
<evidence type="ECO:0000259" key="13">
    <source>
        <dbReference type="PROSITE" id="PS50893"/>
    </source>
</evidence>
<evidence type="ECO:0000256" key="5">
    <source>
        <dbReference type="ARBA" id="ARBA00022737"/>
    </source>
</evidence>
<name>A0AAW2T0C7_SESRA</name>
<keyword evidence="9 12" id="KW-0472">Membrane</keyword>
<feature type="compositionally biased region" description="Low complexity" evidence="11">
    <location>
        <begin position="643"/>
        <end position="656"/>
    </location>
</feature>
<comment type="similarity">
    <text evidence="2">Belongs to the ABC transporter superfamily. ABCB family. Multidrug resistance exporter (TC 3.A.1.201) subfamily.</text>
</comment>
<feature type="region of interest" description="Disordered" evidence="11">
    <location>
        <begin position="623"/>
        <end position="656"/>
    </location>
</feature>
<keyword evidence="10" id="KW-0325">Glycoprotein</keyword>
<reference evidence="15" key="2">
    <citation type="journal article" date="2024" name="Plant">
        <title>Genomic evolution and insights into agronomic trait innovations of Sesamum species.</title>
        <authorList>
            <person name="Miao H."/>
            <person name="Wang L."/>
            <person name="Qu L."/>
            <person name="Liu H."/>
            <person name="Sun Y."/>
            <person name="Le M."/>
            <person name="Wang Q."/>
            <person name="Wei S."/>
            <person name="Zheng Y."/>
            <person name="Lin W."/>
            <person name="Duan Y."/>
            <person name="Cao H."/>
            <person name="Xiong S."/>
            <person name="Wang X."/>
            <person name="Wei L."/>
            <person name="Li C."/>
            <person name="Ma Q."/>
            <person name="Ju M."/>
            <person name="Zhao R."/>
            <person name="Li G."/>
            <person name="Mu C."/>
            <person name="Tian Q."/>
            <person name="Mei H."/>
            <person name="Zhang T."/>
            <person name="Gao T."/>
            <person name="Zhang H."/>
        </authorList>
    </citation>
    <scope>NUCLEOTIDE SEQUENCE</scope>
    <source>
        <strain evidence="15">G02</strain>
    </source>
</reference>
<dbReference type="SUPFAM" id="SSF52540">
    <property type="entry name" value="P-loop containing nucleoside triphosphate hydrolases"/>
    <property type="match status" value="2"/>
</dbReference>
<keyword evidence="6" id="KW-0547">Nucleotide-binding</keyword>
<dbReference type="InterPro" id="IPR036640">
    <property type="entry name" value="ABC1_TM_sf"/>
</dbReference>
<proteinExistence type="inferred from homology"/>
<gene>
    <name evidence="15" type="ORF">Sradi_2182400</name>
</gene>
<feature type="transmembrane region" description="Helical" evidence="12">
    <location>
        <begin position="151"/>
        <end position="170"/>
    </location>
</feature>
<evidence type="ECO:0000256" key="4">
    <source>
        <dbReference type="ARBA" id="ARBA00022692"/>
    </source>
</evidence>
<dbReference type="InterPro" id="IPR011527">
    <property type="entry name" value="ABC1_TM_dom"/>
</dbReference>
<dbReference type="PANTHER" id="PTHR24222">
    <property type="entry name" value="ABC TRANSPORTER B FAMILY"/>
    <property type="match status" value="1"/>
</dbReference>
<dbReference type="GO" id="GO:0005886">
    <property type="term" value="C:plasma membrane"/>
    <property type="evidence" value="ECO:0007669"/>
    <property type="project" value="UniProtKB-SubCell"/>
</dbReference>
<dbReference type="EMBL" id="JACGWJ010000009">
    <property type="protein sequence ID" value="KAL0398391.1"/>
    <property type="molecule type" value="Genomic_DNA"/>
</dbReference>
<evidence type="ECO:0000256" key="8">
    <source>
        <dbReference type="ARBA" id="ARBA00022989"/>
    </source>
</evidence>